<dbReference type="Proteomes" id="UP001159427">
    <property type="component" value="Unassembled WGS sequence"/>
</dbReference>
<evidence type="ECO:0008006" key="3">
    <source>
        <dbReference type="Google" id="ProtNLM"/>
    </source>
</evidence>
<keyword evidence="2" id="KW-1185">Reference proteome</keyword>
<dbReference type="PANTHER" id="PTHR37984:SF8">
    <property type="entry name" value="CCHC-TYPE DOMAIN-CONTAINING PROTEIN"/>
    <property type="match status" value="1"/>
</dbReference>
<dbReference type="EMBL" id="CALNXI010000413">
    <property type="protein sequence ID" value="CAH3026611.1"/>
    <property type="molecule type" value="Genomic_DNA"/>
</dbReference>
<sequence>MLRAQQYDLVVKYRPCNQLHITDPLSCATQLESTSQADKFEVHFLVQLVKEKFKRETDSDPVLTKLKTVIVTGWPENRSEVEPELQDFWNFRDELCICDGLLMKNEMLKKIHASHLGIEKCFSRAREGLFWPNIS</sequence>
<evidence type="ECO:0000313" key="2">
    <source>
        <dbReference type="Proteomes" id="UP001159427"/>
    </source>
</evidence>
<comment type="caution">
    <text evidence="1">The sequence shown here is derived from an EMBL/GenBank/DDBJ whole genome shotgun (WGS) entry which is preliminary data.</text>
</comment>
<accession>A0ABN8MFB2</accession>
<evidence type="ECO:0000313" key="1">
    <source>
        <dbReference type="EMBL" id="CAH3026611.1"/>
    </source>
</evidence>
<dbReference type="InterPro" id="IPR050951">
    <property type="entry name" value="Retrovirus_Pol_polyprotein"/>
</dbReference>
<protein>
    <recommendedName>
        <fullName evidence="3">Polyprotein</fullName>
    </recommendedName>
</protein>
<reference evidence="1 2" key="1">
    <citation type="submission" date="2022-05" db="EMBL/GenBank/DDBJ databases">
        <authorList>
            <consortium name="Genoscope - CEA"/>
            <person name="William W."/>
        </authorList>
    </citation>
    <scope>NUCLEOTIDE SEQUENCE [LARGE SCALE GENOMIC DNA]</scope>
</reference>
<dbReference type="PANTHER" id="PTHR37984">
    <property type="entry name" value="PROTEIN CBG26694"/>
    <property type="match status" value="1"/>
</dbReference>
<proteinExistence type="predicted"/>
<gene>
    <name evidence="1" type="ORF">PEVE_00029518</name>
</gene>
<dbReference type="Gene3D" id="1.10.340.70">
    <property type="match status" value="1"/>
</dbReference>
<name>A0ABN8MFB2_9CNID</name>
<organism evidence="1 2">
    <name type="scientific">Porites evermanni</name>
    <dbReference type="NCBI Taxonomy" id="104178"/>
    <lineage>
        <taxon>Eukaryota</taxon>
        <taxon>Metazoa</taxon>
        <taxon>Cnidaria</taxon>
        <taxon>Anthozoa</taxon>
        <taxon>Hexacorallia</taxon>
        <taxon>Scleractinia</taxon>
        <taxon>Fungiina</taxon>
        <taxon>Poritidae</taxon>
        <taxon>Porites</taxon>
    </lineage>
</organism>